<evidence type="ECO:0000313" key="1">
    <source>
        <dbReference type="EMBL" id="EAQ13638.1"/>
    </source>
</evidence>
<accession>A3VDP9</accession>
<dbReference type="SUPFAM" id="SSF56281">
    <property type="entry name" value="Metallo-hydrolase/oxidoreductase"/>
    <property type="match status" value="1"/>
</dbReference>
<reference evidence="1 2" key="1">
    <citation type="journal article" date="2010" name="J. Bacteriol.">
        <title>Genome sequences of Pelagibaca bermudensis HTCC2601T and Maritimibacter alkaliphilus HTCC2654T, the type strains of two marine Roseobacter genera.</title>
        <authorList>
            <person name="Thrash J.C."/>
            <person name="Cho J.C."/>
            <person name="Ferriera S."/>
            <person name="Johnson J."/>
            <person name="Vergin K.L."/>
            <person name="Giovannoni S.J."/>
        </authorList>
    </citation>
    <scope>NUCLEOTIDE SEQUENCE [LARGE SCALE GENOMIC DNA]</scope>
    <source>
        <strain evidence="1 2">HTCC2654</strain>
    </source>
</reference>
<dbReference type="InterPro" id="IPR036866">
    <property type="entry name" value="RibonucZ/Hydroxyglut_hydro"/>
</dbReference>
<dbReference type="AlphaFoldDB" id="A3VDP9"/>
<dbReference type="eggNOG" id="ENOG502Z91N">
    <property type="taxonomic scope" value="Bacteria"/>
</dbReference>
<dbReference type="HOGENOM" id="CLU_1069210_0_0_5"/>
<organism evidence="1 2">
    <name type="scientific">Maritimibacter alkaliphilus HTCC2654</name>
    <dbReference type="NCBI Taxonomy" id="314271"/>
    <lineage>
        <taxon>Bacteria</taxon>
        <taxon>Pseudomonadati</taxon>
        <taxon>Pseudomonadota</taxon>
        <taxon>Alphaproteobacteria</taxon>
        <taxon>Rhodobacterales</taxon>
        <taxon>Roseobacteraceae</taxon>
        <taxon>Maritimibacter</taxon>
    </lineage>
</organism>
<gene>
    <name evidence="1" type="ORF">RB2654_02954</name>
</gene>
<evidence type="ECO:0008006" key="3">
    <source>
        <dbReference type="Google" id="ProtNLM"/>
    </source>
</evidence>
<sequence>MRERIIDCGNGFWNIRGSFKLGGLIEIGTQASLVRLSDGRFVMLDSYTLSPDLLAEVDTITGGRENVVAVVNLHPFHTLHSEAMQRDFPDATHYGTPRHVRLFPKLKWGNLTANDPALWATFAPDLEFTTPDGVELIPANEKIHCGSVLAYHPASGTIHVDDTFNYRPPRSEGKSGKLGVHPTLSMALEKRAGAASAFRDWGAGIVTRWNGAERLCAAHSGVLTPKRLGTTNLSDAMRDALAGAEKKLARHERKHS</sequence>
<comment type="caution">
    <text evidence="1">The sequence shown here is derived from an EMBL/GenBank/DDBJ whole genome shotgun (WGS) entry which is preliminary data.</text>
</comment>
<protein>
    <recommendedName>
        <fullName evidence="3">Metallo-beta-lactamase domain-containing protein</fullName>
    </recommendedName>
</protein>
<dbReference type="OrthoDB" id="7402742at2"/>
<dbReference type="STRING" id="314271.RB2654_02954"/>
<evidence type="ECO:0000313" key="2">
    <source>
        <dbReference type="Proteomes" id="UP000002931"/>
    </source>
</evidence>
<dbReference type="Proteomes" id="UP000002931">
    <property type="component" value="Unassembled WGS sequence"/>
</dbReference>
<dbReference type="RefSeq" id="WP_008328533.1">
    <property type="nucleotide sequence ID" value="NZ_CH902578.1"/>
</dbReference>
<keyword evidence="2" id="KW-1185">Reference proteome</keyword>
<name>A3VDP9_9RHOB</name>
<dbReference type="EMBL" id="AAMT01000004">
    <property type="protein sequence ID" value="EAQ13638.1"/>
    <property type="molecule type" value="Genomic_DNA"/>
</dbReference>
<proteinExistence type="predicted"/>